<dbReference type="InterPro" id="IPR011051">
    <property type="entry name" value="RmlC_Cupin_sf"/>
</dbReference>
<protein>
    <recommendedName>
        <fullName evidence="1">Cupin type-2 domain-containing protein</fullName>
    </recommendedName>
</protein>
<evidence type="ECO:0000259" key="1">
    <source>
        <dbReference type="Pfam" id="PF07883"/>
    </source>
</evidence>
<organism evidence="2 3">
    <name type="scientific">Candidatus Doudnabacteria bacterium RIFCSPHIGHO2_01_FULL_46_14</name>
    <dbReference type="NCBI Taxonomy" id="1817824"/>
    <lineage>
        <taxon>Bacteria</taxon>
        <taxon>Candidatus Doudnaibacteriota</taxon>
    </lineage>
</organism>
<dbReference type="Proteomes" id="UP000176864">
    <property type="component" value="Unassembled WGS sequence"/>
</dbReference>
<reference evidence="2 3" key="1">
    <citation type="journal article" date="2016" name="Nat. Commun.">
        <title>Thousands of microbial genomes shed light on interconnected biogeochemical processes in an aquifer system.</title>
        <authorList>
            <person name="Anantharaman K."/>
            <person name="Brown C.T."/>
            <person name="Hug L.A."/>
            <person name="Sharon I."/>
            <person name="Castelle C.J."/>
            <person name="Probst A.J."/>
            <person name="Thomas B.C."/>
            <person name="Singh A."/>
            <person name="Wilkins M.J."/>
            <person name="Karaoz U."/>
            <person name="Brodie E.L."/>
            <person name="Williams K.H."/>
            <person name="Hubbard S.S."/>
            <person name="Banfield J.F."/>
        </authorList>
    </citation>
    <scope>NUCLEOTIDE SEQUENCE [LARGE SCALE GENOMIC DNA]</scope>
</reference>
<evidence type="ECO:0000313" key="3">
    <source>
        <dbReference type="Proteomes" id="UP000176864"/>
    </source>
</evidence>
<dbReference type="InterPro" id="IPR014710">
    <property type="entry name" value="RmlC-like_jellyroll"/>
</dbReference>
<gene>
    <name evidence="2" type="ORF">A2751_02440</name>
</gene>
<proteinExistence type="predicted"/>
<accession>A0A1F5NKE8</accession>
<sequence>MINRVFEFTHPALPGVSVFALGTETEIGKRQEVLVCIPPNGTIPLHKHSVDAEMYIVHGTATLLSDDSELDGAVVATGTRVFFQKSMNHGFKAGDKGMKFISRNNGIVNADSQKWDIEFAAV</sequence>
<dbReference type="STRING" id="1817824.A2751_02440"/>
<dbReference type="InterPro" id="IPR013096">
    <property type="entry name" value="Cupin_2"/>
</dbReference>
<feature type="domain" description="Cupin type-2" evidence="1">
    <location>
        <begin position="34"/>
        <end position="101"/>
    </location>
</feature>
<evidence type="ECO:0000313" key="2">
    <source>
        <dbReference type="EMBL" id="OGE77880.1"/>
    </source>
</evidence>
<dbReference type="Pfam" id="PF07883">
    <property type="entry name" value="Cupin_2"/>
    <property type="match status" value="1"/>
</dbReference>
<dbReference type="SUPFAM" id="SSF51182">
    <property type="entry name" value="RmlC-like cupins"/>
    <property type="match status" value="1"/>
</dbReference>
<dbReference type="EMBL" id="MFEK01000016">
    <property type="protein sequence ID" value="OGE77880.1"/>
    <property type="molecule type" value="Genomic_DNA"/>
</dbReference>
<dbReference type="AlphaFoldDB" id="A0A1F5NKE8"/>
<comment type="caution">
    <text evidence="2">The sequence shown here is derived from an EMBL/GenBank/DDBJ whole genome shotgun (WGS) entry which is preliminary data.</text>
</comment>
<name>A0A1F5NKE8_9BACT</name>
<dbReference type="Gene3D" id="2.60.120.10">
    <property type="entry name" value="Jelly Rolls"/>
    <property type="match status" value="1"/>
</dbReference>